<dbReference type="SMART" id="SM01368">
    <property type="entry name" value="RB_A"/>
    <property type="match status" value="1"/>
</dbReference>
<reference evidence="15" key="1">
    <citation type="submission" date="2020-07" db="EMBL/GenBank/DDBJ databases">
        <title>A long reads based de novo assembly of the rainbow trout Arlee double haploid line genome.</title>
        <authorList>
            <person name="Gao G."/>
            <person name="Palti Y."/>
        </authorList>
    </citation>
    <scope>NUCLEOTIDE SEQUENCE [LARGE SCALE GENOMIC DNA]</scope>
</reference>
<evidence type="ECO:0000256" key="1">
    <source>
        <dbReference type="ARBA" id="ARBA00004123"/>
    </source>
</evidence>
<reference evidence="15" key="3">
    <citation type="submission" date="2025-09" db="UniProtKB">
        <authorList>
            <consortium name="Ensembl"/>
        </authorList>
    </citation>
    <scope>IDENTIFICATION</scope>
</reference>
<evidence type="ECO:0000256" key="4">
    <source>
        <dbReference type="ARBA" id="ARBA00022553"/>
    </source>
</evidence>
<comment type="subcellular location">
    <subcellularLocation>
        <location evidence="1">Nucleus</location>
    </subcellularLocation>
</comment>
<evidence type="ECO:0000259" key="12">
    <source>
        <dbReference type="SMART" id="SM01367"/>
    </source>
</evidence>
<dbReference type="InterPro" id="IPR024599">
    <property type="entry name" value="RB_N"/>
</dbReference>
<keyword evidence="9" id="KW-0131">Cell cycle</keyword>
<evidence type="ECO:0000313" key="16">
    <source>
        <dbReference type="Proteomes" id="UP000694395"/>
    </source>
</evidence>
<dbReference type="InterPro" id="IPR036915">
    <property type="entry name" value="Cyclin-like_sf"/>
</dbReference>
<evidence type="ECO:0000256" key="5">
    <source>
        <dbReference type="ARBA" id="ARBA00022853"/>
    </source>
</evidence>
<dbReference type="GO" id="GO:0000785">
    <property type="term" value="C:chromatin"/>
    <property type="evidence" value="ECO:0007669"/>
    <property type="project" value="TreeGrafter"/>
</dbReference>
<dbReference type="SMART" id="SM01367">
    <property type="entry name" value="DUF3452"/>
    <property type="match status" value="1"/>
</dbReference>
<organism evidence="15 16">
    <name type="scientific">Oncorhynchus mykiss</name>
    <name type="common">Rainbow trout</name>
    <name type="synonym">Salmo gairdneri</name>
    <dbReference type="NCBI Taxonomy" id="8022"/>
    <lineage>
        <taxon>Eukaryota</taxon>
        <taxon>Metazoa</taxon>
        <taxon>Chordata</taxon>
        <taxon>Craniata</taxon>
        <taxon>Vertebrata</taxon>
        <taxon>Euteleostomi</taxon>
        <taxon>Actinopterygii</taxon>
        <taxon>Neopterygii</taxon>
        <taxon>Teleostei</taxon>
        <taxon>Protacanthopterygii</taxon>
        <taxon>Salmoniformes</taxon>
        <taxon>Salmonidae</taxon>
        <taxon>Salmoninae</taxon>
        <taxon>Oncorhynchus</taxon>
    </lineage>
</organism>
<dbReference type="GeneTree" id="ENSGT00950000183202"/>
<keyword evidence="7" id="KW-0804">Transcription</keyword>
<dbReference type="Proteomes" id="UP000694395">
    <property type="component" value="Chromosome 17"/>
</dbReference>
<protein>
    <submittedName>
        <fullName evidence="15">Retinoblastoma-like 1 (p107)</fullName>
    </submittedName>
</protein>
<dbReference type="SMART" id="SM01369">
    <property type="entry name" value="Rb_C"/>
    <property type="match status" value="1"/>
</dbReference>
<dbReference type="Pfam" id="PF01858">
    <property type="entry name" value="RB_A"/>
    <property type="match status" value="2"/>
</dbReference>
<evidence type="ECO:0000256" key="10">
    <source>
        <dbReference type="SAM" id="MobiDB-lite"/>
    </source>
</evidence>
<keyword evidence="8" id="KW-0539">Nucleus</keyword>
<name>A0A8K9XHG6_ONCMY</name>
<evidence type="ECO:0000259" key="14">
    <source>
        <dbReference type="SMART" id="SM01369"/>
    </source>
</evidence>
<dbReference type="Ensembl" id="ENSOMYT00000158948.1">
    <property type="protein sequence ID" value="ENSOMYP00000132959.1"/>
    <property type="gene ID" value="ENSOMYG00000068667.1"/>
</dbReference>
<dbReference type="GO" id="GO:0030154">
    <property type="term" value="P:cell differentiation"/>
    <property type="evidence" value="ECO:0007669"/>
    <property type="project" value="TreeGrafter"/>
</dbReference>
<feature type="region of interest" description="Disordered" evidence="10">
    <location>
        <begin position="595"/>
        <end position="614"/>
    </location>
</feature>
<dbReference type="GO" id="GO:0006325">
    <property type="term" value="P:chromatin organization"/>
    <property type="evidence" value="ECO:0007669"/>
    <property type="project" value="UniProtKB-KW"/>
</dbReference>
<dbReference type="InterPro" id="IPR002719">
    <property type="entry name" value="RB_B"/>
</dbReference>
<dbReference type="Pfam" id="PF11934">
    <property type="entry name" value="DUF3452"/>
    <property type="match status" value="1"/>
</dbReference>
<dbReference type="Gene3D" id="1.10.472.10">
    <property type="entry name" value="Cyclin-like"/>
    <property type="match status" value="3"/>
</dbReference>
<dbReference type="InterPro" id="IPR013763">
    <property type="entry name" value="Cyclin-like_dom"/>
</dbReference>
<keyword evidence="4" id="KW-0597">Phosphoprotein</keyword>
<feature type="region of interest" description="Disordered" evidence="10">
    <location>
        <begin position="716"/>
        <end position="737"/>
    </location>
</feature>
<comment type="similarity">
    <text evidence="2">Belongs to the retinoblastoma protein (RB) family.</text>
</comment>
<dbReference type="GO" id="GO:0006357">
    <property type="term" value="P:regulation of transcription by RNA polymerase II"/>
    <property type="evidence" value="ECO:0007669"/>
    <property type="project" value="InterPro"/>
</dbReference>
<dbReference type="FunFam" id="1.10.472.140:FF:000001">
    <property type="entry name" value="Retinoblastoma-like 2, isoform CRA_a"/>
    <property type="match status" value="1"/>
</dbReference>
<keyword evidence="5" id="KW-0156">Chromatin regulator</keyword>
<feature type="domain" description="Retinoblastoma-associated protein C-terminal" evidence="14">
    <location>
        <begin position="769"/>
        <end position="884"/>
    </location>
</feature>
<accession>A0A8K9XHG6</accession>
<dbReference type="Pfam" id="PF01857">
    <property type="entry name" value="RB_B"/>
    <property type="match status" value="1"/>
</dbReference>
<evidence type="ECO:0000256" key="3">
    <source>
        <dbReference type="ARBA" id="ARBA00022491"/>
    </source>
</evidence>
<reference evidence="15" key="2">
    <citation type="submission" date="2025-08" db="UniProtKB">
        <authorList>
            <consortium name="Ensembl"/>
        </authorList>
    </citation>
    <scope>IDENTIFICATION</scope>
</reference>
<evidence type="ECO:0000256" key="9">
    <source>
        <dbReference type="ARBA" id="ARBA00023306"/>
    </source>
</evidence>
<evidence type="ECO:0000259" key="13">
    <source>
        <dbReference type="SMART" id="SM01368"/>
    </source>
</evidence>
<feature type="domain" description="Retinoblastoma-associated protein A-box" evidence="13">
    <location>
        <begin position="360"/>
        <end position="525"/>
    </location>
</feature>
<sequence>PSGEACGTVTYCRFPYTSDLSFFQGEVVHWLACSLYAACRKGSTPTVGKGVMEGNCVSLTRILRTSKLSLIQFFNKMKKWSDMSNLSQEFRNRMGRLERTFEVSTVIFRKFEPIFMDMFQDPQGEPPRQPRSRKHRRLPCHVSDVFKFCWTLFVYTKGNFRMIGDDLVNSYHLLLCCLDLVFGNALLCSNRKDLVNPLFKGMPSIFRLENNTPDEPPCVIDRLCELHDGLVVEAKGIKEHYFKPYIKRLFERQILKGNEELLTDLLDTPNFIDNNKAINREYEEYVLTVGDFDERVFLGADADEEIGTPRKAAPEPRACQLSARMQVESNLQQHFEKRTLAPSTPLTGRRYLKEKELLVTPVSSATQSVSRLQSMVSGLRSAPSEALMQIFKSCSRDPIVAILSRVKTLGETFKQHYTKDSEELPGSHMGEIPDTHVLLEQDIFHCSLMACCLEVVLFAYSSQRTFPWIISIFKLRPFYFFKVIEVFIRSEEGLSRDMVKHLNSIEEQVLECRAWTADSVLWEALEQAHNKVPTVEEVNFPSSFDTGSSSAGPSHLPLVALSPIIHPRIREFRTDIPPSPLSVHDRYSSPAAGSAKRRLFGDDSSSQAQQSPSLAKRLMFTPGGTLKIDTPTILNMTTVYHLASVRLRDLCVRLDISAELRGKIWTCFEHSIVQCPELMKDRHLDQLLLCSIYIISKITKEGHTFQDIMKCYRSQPQASSHVSDPTSDQSSREEDLAQGEERGDLIQFYNSVYVLKIKGFALRYAAPSMDNRMEAPPLSPFPSMRAQPLSPRRISQRHSIYVSPHKNGSCLTPNSAYTYKINGSPSKELTDINRMIRQGGVSRKRAFSMEGDYLGESPTKRVCPESEDVLLKRLQDVVSERAHH</sequence>
<dbReference type="GO" id="GO:0000977">
    <property type="term" value="F:RNA polymerase II transcription regulatory region sequence-specific DNA binding"/>
    <property type="evidence" value="ECO:0007669"/>
    <property type="project" value="TreeGrafter"/>
</dbReference>
<dbReference type="Gene3D" id="1.10.472.140">
    <property type="match status" value="1"/>
</dbReference>
<dbReference type="InterPro" id="IPR002720">
    <property type="entry name" value="RB_A"/>
</dbReference>
<feature type="domain" description="Cyclin-like" evidence="11">
    <location>
        <begin position="645"/>
        <end position="754"/>
    </location>
</feature>
<proteinExistence type="inferred from homology"/>
<keyword evidence="3" id="KW-0678">Repressor</keyword>
<dbReference type="PANTHER" id="PTHR13742:SF20">
    <property type="entry name" value="RETINOBLASTOMA-LIKE PROTEIN 1"/>
    <property type="match status" value="1"/>
</dbReference>
<dbReference type="GO" id="GO:0005667">
    <property type="term" value="C:transcription regulator complex"/>
    <property type="evidence" value="ECO:0007669"/>
    <property type="project" value="TreeGrafter"/>
</dbReference>
<evidence type="ECO:0000256" key="8">
    <source>
        <dbReference type="ARBA" id="ARBA00023242"/>
    </source>
</evidence>
<evidence type="ECO:0000256" key="7">
    <source>
        <dbReference type="ARBA" id="ARBA00023163"/>
    </source>
</evidence>
<dbReference type="SUPFAM" id="SSF47954">
    <property type="entry name" value="Cyclin-like"/>
    <property type="match status" value="2"/>
</dbReference>
<feature type="domain" description="Retinoblastoma-associated protein N-terminal" evidence="12">
    <location>
        <begin position="42"/>
        <end position="184"/>
    </location>
</feature>
<dbReference type="PANTHER" id="PTHR13742">
    <property type="entry name" value="RETINOBLASTOMA-ASSOCIATED PROTEIN RB -RELATED"/>
    <property type="match status" value="1"/>
</dbReference>
<feature type="compositionally biased region" description="Polar residues" evidence="10">
    <location>
        <begin position="716"/>
        <end position="729"/>
    </location>
</feature>
<dbReference type="SMART" id="SM00385">
    <property type="entry name" value="CYCLIN"/>
    <property type="match status" value="1"/>
</dbReference>
<dbReference type="InterPro" id="IPR028309">
    <property type="entry name" value="RB_fam"/>
</dbReference>
<dbReference type="GO" id="GO:0005634">
    <property type="term" value="C:nucleus"/>
    <property type="evidence" value="ECO:0007669"/>
    <property type="project" value="UniProtKB-SubCell"/>
</dbReference>
<evidence type="ECO:0000259" key="11">
    <source>
        <dbReference type="SMART" id="SM00385"/>
    </source>
</evidence>
<evidence type="ECO:0000313" key="15">
    <source>
        <dbReference type="Ensembl" id="ENSOMYP00000132959.1"/>
    </source>
</evidence>
<evidence type="ECO:0000256" key="2">
    <source>
        <dbReference type="ARBA" id="ARBA00009475"/>
    </source>
</evidence>
<keyword evidence="6" id="KW-0805">Transcription regulation</keyword>
<keyword evidence="16" id="KW-1185">Reference proteome</keyword>
<feature type="compositionally biased region" description="Low complexity" evidence="10">
    <location>
        <begin position="604"/>
        <end position="613"/>
    </location>
</feature>
<dbReference type="GO" id="GO:2000134">
    <property type="term" value="P:negative regulation of G1/S transition of mitotic cell cycle"/>
    <property type="evidence" value="ECO:0007669"/>
    <property type="project" value="TreeGrafter"/>
</dbReference>
<evidence type="ECO:0000256" key="6">
    <source>
        <dbReference type="ARBA" id="ARBA00023015"/>
    </source>
</evidence>
<dbReference type="AlphaFoldDB" id="A0A8K9XHG6"/>
<dbReference type="InterPro" id="IPR015030">
    <property type="entry name" value="RB_C"/>
</dbReference>